<proteinExistence type="inferred from homology"/>
<sequence length="102" mass="11522">MAPKKNSWGTVAYRHRVMSKIEEAVQKSSLPPARSSVEMEKDIFRRSNSKGEYVAAAARLILDFRRMERRPETPRLYIGVGGNMSHCHNHCHVLSPIFLGGA</sequence>
<keyword evidence="2" id="KW-0804">Transcription</keyword>
<keyword evidence="2" id="KW-0010">Activator</keyword>
<comment type="similarity">
    <text evidence="2">Belongs to the Mediator complex subunit 15 family.</text>
</comment>
<dbReference type="EMBL" id="JAZDUA010000658">
    <property type="protein sequence ID" value="KAK7790158.1"/>
    <property type="molecule type" value="Genomic_DNA"/>
</dbReference>
<accession>A0AAN9V5U5</accession>
<protein>
    <recommendedName>
        <fullName evidence="2">Mediator of RNA polymerase II transcription subunit 15</fullName>
    </recommendedName>
    <alternativeName>
        <fullName evidence="2">Mediator complex subunit 15</fullName>
    </alternativeName>
</protein>
<dbReference type="AlphaFoldDB" id="A0AAN9V5U5"/>
<keyword evidence="1 2" id="KW-0539">Nucleus</keyword>
<keyword evidence="5" id="KW-1185">Reference proteome</keyword>
<comment type="caution">
    <text evidence="4">The sequence shown here is derived from an EMBL/GenBank/DDBJ whole genome shotgun (WGS) entry which is preliminary data.</text>
</comment>
<comment type="function">
    <text evidence="2">Component of the Mediator complex, a coactivator involved in the regulated transcription of nearly all RNA polymerase II-dependent genes. Mediator functions as a bridge to convey information from gene-specific regulatory proteins to the basal RNA polymerase II transcription machinery. Mediator is recruited to promoters by direct interactions with regulatory proteins and serves as a scaffold for the assembly of a functional preinitiation complex with RNA polymerase II and the general transcription factors.</text>
</comment>
<dbReference type="Pfam" id="PF09606">
    <property type="entry name" value="Med15_N"/>
    <property type="match status" value="1"/>
</dbReference>
<dbReference type="InterPro" id="IPR019087">
    <property type="entry name" value="Med15_N"/>
</dbReference>
<evidence type="ECO:0000256" key="1">
    <source>
        <dbReference type="ARBA" id="ARBA00023242"/>
    </source>
</evidence>
<name>A0AAN9V5U5_9ORTH</name>
<organism evidence="4 5">
    <name type="scientific">Gryllus longicercus</name>
    <dbReference type="NCBI Taxonomy" id="2509291"/>
    <lineage>
        <taxon>Eukaryota</taxon>
        <taxon>Metazoa</taxon>
        <taxon>Ecdysozoa</taxon>
        <taxon>Arthropoda</taxon>
        <taxon>Hexapoda</taxon>
        <taxon>Insecta</taxon>
        <taxon>Pterygota</taxon>
        <taxon>Neoptera</taxon>
        <taxon>Polyneoptera</taxon>
        <taxon>Orthoptera</taxon>
        <taxon>Ensifera</taxon>
        <taxon>Gryllidea</taxon>
        <taxon>Grylloidea</taxon>
        <taxon>Gryllidae</taxon>
        <taxon>Gryllinae</taxon>
        <taxon>Gryllus</taxon>
    </lineage>
</organism>
<dbReference type="GO" id="GO:0005634">
    <property type="term" value="C:nucleus"/>
    <property type="evidence" value="ECO:0007669"/>
    <property type="project" value="UniProtKB-SubCell"/>
</dbReference>
<gene>
    <name evidence="2" type="primary">MED15</name>
    <name evidence="4" type="ORF">R5R35_002629</name>
</gene>
<comment type="subunit">
    <text evidence="2">Component of the Mediator complex.</text>
</comment>
<comment type="subcellular location">
    <subcellularLocation>
        <location evidence="2">Nucleus</location>
    </subcellularLocation>
</comment>
<dbReference type="Gene3D" id="1.10.246.20">
    <property type="entry name" value="Coactivator CBP, KIX domain"/>
    <property type="match status" value="1"/>
</dbReference>
<keyword evidence="2" id="KW-0805">Transcription regulation</keyword>
<evidence type="ECO:0000313" key="4">
    <source>
        <dbReference type="EMBL" id="KAK7790158.1"/>
    </source>
</evidence>
<evidence type="ECO:0000313" key="5">
    <source>
        <dbReference type="Proteomes" id="UP001378592"/>
    </source>
</evidence>
<dbReference type="GO" id="GO:0006355">
    <property type="term" value="P:regulation of DNA-templated transcription"/>
    <property type="evidence" value="ECO:0007669"/>
    <property type="project" value="InterPro"/>
</dbReference>
<evidence type="ECO:0000259" key="3">
    <source>
        <dbReference type="Pfam" id="PF09606"/>
    </source>
</evidence>
<dbReference type="GO" id="GO:0003712">
    <property type="term" value="F:transcription coregulator activity"/>
    <property type="evidence" value="ECO:0007669"/>
    <property type="project" value="InterPro"/>
</dbReference>
<feature type="domain" description="Mediator of RNA polymerase II transcription subunit 15 N-terminal" evidence="3">
    <location>
        <begin position="5"/>
        <end position="73"/>
    </location>
</feature>
<reference evidence="4 5" key="1">
    <citation type="submission" date="2024-03" db="EMBL/GenBank/DDBJ databases">
        <title>The genome assembly and annotation of the cricket Gryllus longicercus Weissman &amp; Gray.</title>
        <authorList>
            <person name="Szrajer S."/>
            <person name="Gray D."/>
            <person name="Ylla G."/>
        </authorList>
    </citation>
    <scope>NUCLEOTIDE SEQUENCE [LARGE SCALE GENOMIC DNA]</scope>
    <source>
        <strain evidence="4">DAG 2021-001</strain>
        <tissue evidence="4">Whole body minus gut</tissue>
    </source>
</reference>
<dbReference type="Proteomes" id="UP001378592">
    <property type="component" value="Unassembled WGS sequence"/>
</dbReference>
<dbReference type="InterPro" id="IPR036529">
    <property type="entry name" value="KIX_dom_sf"/>
</dbReference>
<evidence type="ECO:0000256" key="2">
    <source>
        <dbReference type="RuleBase" id="RU364148"/>
    </source>
</evidence>